<dbReference type="InterPro" id="IPR001279">
    <property type="entry name" value="Metallo-B-lactamas"/>
</dbReference>
<organism evidence="4 5">
    <name type="scientific">Halorubrum pallidum</name>
    <dbReference type="NCBI Taxonomy" id="1526114"/>
    <lineage>
        <taxon>Archaea</taxon>
        <taxon>Methanobacteriati</taxon>
        <taxon>Methanobacteriota</taxon>
        <taxon>Stenosarchaea group</taxon>
        <taxon>Halobacteria</taxon>
        <taxon>Halobacteriales</taxon>
        <taxon>Haloferacaceae</taxon>
        <taxon>Halorubrum</taxon>
    </lineage>
</organism>
<dbReference type="CDD" id="cd16295">
    <property type="entry name" value="TTHA0252-CPSF-like_MBL-fold"/>
    <property type="match status" value="1"/>
</dbReference>
<comment type="caution">
    <text evidence="4">The sequence shown here is derived from an EMBL/GenBank/DDBJ whole genome shotgun (WGS) entry which is preliminary data.</text>
</comment>
<dbReference type="EC" id="3.-.-.-" evidence="4"/>
<keyword evidence="1 4" id="KW-0378">Hydrolase</keyword>
<name>A0ABD5SY00_9EURY</name>
<feature type="domain" description="Metallo-beta-lactamase" evidence="2">
    <location>
        <begin position="44"/>
        <end position="243"/>
    </location>
</feature>
<dbReference type="EMBL" id="JBHSWT010000012">
    <property type="protein sequence ID" value="MFC6770098.1"/>
    <property type="molecule type" value="Genomic_DNA"/>
</dbReference>
<dbReference type="InterPro" id="IPR036866">
    <property type="entry name" value="RibonucZ/Hydroxyglut_hydro"/>
</dbReference>
<dbReference type="GO" id="GO:0016787">
    <property type="term" value="F:hydrolase activity"/>
    <property type="evidence" value="ECO:0007669"/>
    <property type="project" value="UniProtKB-KW"/>
</dbReference>
<evidence type="ECO:0000313" key="4">
    <source>
        <dbReference type="EMBL" id="MFC6770098.1"/>
    </source>
</evidence>
<dbReference type="Gene3D" id="3.60.15.10">
    <property type="entry name" value="Ribonuclease Z/Hydroxyacylglutathione hydrolase-like"/>
    <property type="match status" value="1"/>
</dbReference>
<keyword evidence="5" id="KW-1185">Reference proteome</keyword>
<dbReference type="AlphaFoldDB" id="A0ABD5SY00"/>
<dbReference type="InterPro" id="IPR022712">
    <property type="entry name" value="Beta_Casp"/>
</dbReference>
<gene>
    <name evidence="4" type="ORF">ACFQDD_00920</name>
</gene>
<dbReference type="Pfam" id="PF00753">
    <property type="entry name" value="Lactamase_B"/>
    <property type="match status" value="1"/>
</dbReference>
<dbReference type="SMART" id="SM00849">
    <property type="entry name" value="Lactamase_B"/>
    <property type="match status" value="1"/>
</dbReference>
<dbReference type="Pfam" id="PF07521">
    <property type="entry name" value="RMMBL"/>
    <property type="match status" value="1"/>
</dbReference>
<protein>
    <submittedName>
        <fullName evidence="4">MBL fold metallo-hydrolase</fullName>
        <ecNumber evidence="4">3.-.-.-</ecNumber>
    </submittedName>
</protein>
<evidence type="ECO:0000259" key="3">
    <source>
        <dbReference type="SMART" id="SM01027"/>
    </source>
</evidence>
<accession>A0ABD5SY00</accession>
<dbReference type="InterPro" id="IPR011108">
    <property type="entry name" value="RMMBL"/>
</dbReference>
<sequence length="608" mass="66395">MNTEHPWLPENAGREFDPLRYNDVELDEETPFAVTPRGGARGVGRSCYQIDTPHGRYLVDCGLNQGGGEKFPDLRGLQPNSVDAVFLTHAHIDHCGGLPVLENQSILKDEAPILTTRATADLAQLLLTDSLKIHKREAQARGGEQRFTEDDVDTVFERFELIDYDTGRIESFAPVHDAETLRFRFGGAAHLLGSAWVSVERHGYRTVFSGDIGGRATHLPDVEPPPSADHLVTESTYGGLHSHRSFSDARTEVYRAITRALKDGDPVLIPTFAVGRAQTLLLLLKERLHTLPNGLDEQVQVVVDGMAQGATDLYHNHIRDTTYVSESITNRVENAGDTTAFLPDGTVMPDGDSDRRDILDACASDDGRIPVIISPSGMLTGGNSPRYLAELIGRCESARILLTGYQALGTPGRAIQNANEAGAEEAPVELQTNPIGTDWPDDEAVTWARSDAGERVTRVRVPTEWVQPVDGLSAHGSQAELTGFARDVSPETITLVHGPEHAQAELATHLAKNVESAEQITRGRLLTPVAITHDPDVETSTVTDEMLSPNESETHKEQLDNLYDALSMIGEQVSDARNNALSEDQIRAIVRDEIEAKVADMEESTDGR</sequence>
<dbReference type="SUPFAM" id="SSF56281">
    <property type="entry name" value="Metallo-hydrolase/oxidoreductase"/>
    <property type="match status" value="1"/>
</dbReference>
<evidence type="ECO:0000313" key="5">
    <source>
        <dbReference type="Proteomes" id="UP001596274"/>
    </source>
</evidence>
<dbReference type="SMART" id="SM01027">
    <property type="entry name" value="Beta-Casp"/>
    <property type="match status" value="1"/>
</dbReference>
<dbReference type="InterPro" id="IPR050698">
    <property type="entry name" value="MBL"/>
</dbReference>
<dbReference type="PANTHER" id="PTHR11203">
    <property type="entry name" value="CLEAVAGE AND POLYADENYLATION SPECIFICITY FACTOR FAMILY MEMBER"/>
    <property type="match status" value="1"/>
</dbReference>
<proteinExistence type="predicted"/>
<reference evidence="4 5" key="1">
    <citation type="journal article" date="2019" name="Int. J. Syst. Evol. Microbiol.">
        <title>The Global Catalogue of Microorganisms (GCM) 10K type strain sequencing project: providing services to taxonomists for standard genome sequencing and annotation.</title>
        <authorList>
            <consortium name="The Broad Institute Genomics Platform"/>
            <consortium name="The Broad Institute Genome Sequencing Center for Infectious Disease"/>
            <person name="Wu L."/>
            <person name="Ma J."/>
        </authorList>
    </citation>
    <scope>NUCLEOTIDE SEQUENCE [LARGE SCALE GENOMIC DNA]</scope>
    <source>
        <strain evidence="4 5">PJ61</strain>
    </source>
</reference>
<evidence type="ECO:0000256" key="1">
    <source>
        <dbReference type="ARBA" id="ARBA00022801"/>
    </source>
</evidence>
<dbReference type="PANTHER" id="PTHR11203:SF37">
    <property type="entry name" value="INTEGRATOR COMPLEX SUBUNIT 11"/>
    <property type="match status" value="1"/>
</dbReference>
<dbReference type="Pfam" id="PF10996">
    <property type="entry name" value="Beta-Casp"/>
    <property type="match status" value="1"/>
</dbReference>
<feature type="domain" description="Beta-Casp" evidence="3">
    <location>
        <begin position="277"/>
        <end position="415"/>
    </location>
</feature>
<dbReference type="Gene3D" id="3.40.50.10890">
    <property type="match status" value="1"/>
</dbReference>
<dbReference type="Proteomes" id="UP001596274">
    <property type="component" value="Unassembled WGS sequence"/>
</dbReference>
<evidence type="ECO:0000259" key="2">
    <source>
        <dbReference type="SMART" id="SM00849"/>
    </source>
</evidence>